<dbReference type="InterPro" id="IPR027417">
    <property type="entry name" value="P-loop_NTPase"/>
</dbReference>
<keyword evidence="7 9" id="KW-1133">Transmembrane helix</keyword>
<dbReference type="GO" id="GO:0005886">
    <property type="term" value="C:plasma membrane"/>
    <property type="evidence" value="ECO:0007669"/>
    <property type="project" value="UniProtKB-SubCell"/>
</dbReference>
<feature type="transmembrane region" description="Helical" evidence="9">
    <location>
        <begin position="235"/>
        <end position="261"/>
    </location>
</feature>
<dbReference type="InterPro" id="IPR036640">
    <property type="entry name" value="ABC1_TM_sf"/>
</dbReference>
<dbReference type="EMBL" id="SRME01000005">
    <property type="protein sequence ID" value="TGG87300.1"/>
    <property type="molecule type" value="Genomic_DNA"/>
</dbReference>
<evidence type="ECO:0000259" key="11">
    <source>
        <dbReference type="PROSITE" id="PS50929"/>
    </source>
</evidence>
<feature type="domain" description="ABC transporter" evidence="10">
    <location>
        <begin position="329"/>
        <end position="562"/>
    </location>
</feature>
<keyword evidence="3" id="KW-1003">Cell membrane</keyword>
<organism evidence="12 13">
    <name type="scientific">Geotoga petraea</name>
    <dbReference type="NCBI Taxonomy" id="28234"/>
    <lineage>
        <taxon>Bacteria</taxon>
        <taxon>Thermotogati</taxon>
        <taxon>Thermotogota</taxon>
        <taxon>Thermotogae</taxon>
        <taxon>Petrotogales</taxon>
        <taxon>Petrotogaceae</taxon>
        <taxon>Geotoga</taxon>
    </lineage>
</organism>
<comment type="subcellular location">
    <subcellularLocation>
        <location evidence="1">Cell membrane</location>
        <topology evidence="1">Multi-pass membrane protein</topology>
    </subcellularLocation>
</comment>
<keyword evidence="8 9" id="KW-0472">Membrane</keyword>
<keyword evidence="4 9" id="KW-0812">Transmembrane</keyword>
<evidence type="ECO:0000256" key="6">
    <source>
        <dbReference type="ARBA" id="ARBA00022840"/>
    </source>
</evidence>
<dbReference type="GO" id="GO:0015421">
    <property type="term" value="F:ABC-type oligopeptide transporter activity"/>
    <property type="evidence" value="ECO:0007669"/>
    <property type="project" value="TreeGrafter"/>
</dbReference>
<dbReference type="InterPro" id="IPR017871">
    <property type="entry name" value="ABC_transporter-like_CS"/>
</dbReference>
<dbReference type="PANTHER" id="PTHR43394:SF1">
    <property type="entry name" value="ATP-BINDING CASSETTE SUB-FAMILY B MEMBER 10, MITOCHONDRIAL"/>
    <property type="match status" value="1"/>
</dbReference>
<dbReference type="InterPro" id="IPR011527">
    <property type="entry name" value="ABC1_TM_dom"/>
</dbReference>
<dbReference type="SUPFAM" id="SSF90123">
    <property type="entry name" value="ABC transporter transmembrane region"/>
    <property type="match status" value="1"/>
</dbReference>
<keyword evidence="2" id="KW-0813">Transport</keyword>
<dbReference type="Pfam" id="PF00005">
    <property type="entry name" value="ABC_tran"/>
    <property type="match status" value="1"/>
</dbReference>
<dbReference type="Pfam" id="PF00664">
    <property type="entry name" value="ABC_membrane"/>
    <property type="match status" value="1"/>
</dbReference>
<dbReference type="InterPro" id="IPR003439">
    <property type="entry name" value="ABC_transporter-like_ATP-bd"/>
</dbReference>
<evidence type="ECO:0000256" key="9">
    <source>
        <dbReference type="SAM" id="Phobius"/>
    </source>
</evidence>
<dbReference type="OrthoDB" id="9762778at2"/>
<dbReference type="SMART" id="SM00382">
    <property type="entry name" value="AAA"/>
    <property type="match status" value="1"/>
</dbReference>
<feature type="transmembrane region" description="Helical" evidence="9">
    <location>
        <begin position="123"/>
        <end position="149"/>
    </location>
</feature>
<name>A0A4Z0VXE3_9BACT</name>
<evidence type="ECO:0000256" key="3">
    <source>
        <dbReference type="ARBA" id="ARBA00022475"/>
    </source>
</evidence>
<evidence type="ECO:0000256" key="2">
    <source>
        <dbReference type="ARBA" id="ARBA00022448"/>
    </source>
</evidence>
<evidence type="ECO:0000313" key="12">
    <source>
        <dbReference type="EMBL" id="TGG87300.1"/>
    </source>
</evidence>
<dbReference type="FunFam" id="3.40.50.300:FF:000221">
    <property type="entry name" value="Multidrug ABC transporter ATP-binding protein"/>
    <property type="match status" value="1"/>
</dbReference>
<dbReference type="RefSeq" id="WP_135403077.1">
    <property type="nucleotide sequence ID" value="NZ_SRME01000005.1"/>
</dbReference>
<dbReference type="AlphaFoldDB" id="A0A4Z0VXE3"/>
<accession>A0A4Z0VXE3</accession>
<reference evidence="12 13" key="1">
    <citation type="submission" date="2019-04" db="EMBL/GenBank/DDBJ databases">
        <title>Draft genome sequence data and analysis of a Fermenting Bacterium, Geotoga petraea strain HO-Geo1, isolated from heavy-oil petroleum reservoir in Russia.</title>
        <authorList>
            <person name="Grouzdev D.S."/>
            <person name="Semenova E.M."/>
            <person name="Sokolova D.S."/>
            <person name="Tourova T.P."/>
            <person name="Poltaraus A.B."/>
            <person name="Nazina T.N."/>
        </authorList>
    </citation>
    <scope>NUCLEOTIDE SEQUENCE [LARGE SCALE GENOMIC DNA]</scope>
    <source>
        <strain evidence="12 13">HO-Geo1</strain>
    </source>
</reference>
<feature type="transmembrane region" description="Helical" evidence="9">
    <location>
        <begin position="12"/>
        <end position="32"/>
    </location>
</feature>
<evidence type="ECO:0000256" key="5">
    <source>
        <dbReference type="ARBA" id="ARBA00022741"/>
    </source>
</evidence>
<dbReference type="Proteomes" id="UP000297288">
    <property type="component" value="Unassembled WGS sequence"/>
</dbReference>
<proteinExistence type="predicted"/>
<dbReference type="InterPro" id="IPR003593">
    <property type="entry name" value="AAA+_ATPase"/>
</dbReference>
<feature type="transmembrane region" description="Helical" evidence="9">
    <location>
        <begin position="155"/>
        <end position="173"/>
    </location>
</feature>
<dbReference type="PROSITE" id="PS50893">
    <property type="entry name" value="ABC_TRANSPORTER_2"/>
    <property type="match status" value="1"/>
</dbReference>
<evidence type="ECO:0000259" key="10">
    <source>
        <dbReference type="PROSITE" id="PS50893"/>
    </source>
</evidence>
<evidence type="ECO:0000256" key="1">
    <source>
        <dbReference type="ARBA" id="ARBA00004651"/>
    </source>
</evidence>
<dbReference type="GO" id="GO:0005524">
    <property type="term" value="F:ATP binding"/>
    <property type="evidence" value="ECO:0007669"/>
    <property type="project" value="UniProtKB-KW"/>
</dbReference>
<evidence type="ECO:0000256" key="4">
    <source>
        <dbReference type="ARBA" id="ARBA00022692"/>
    </source>
</evidence>
<comment type="caution">
    <text evidence="12">The sequence shown here is derived from an EMBL/GenBank/DDBJ whole genome shotgun (WGS) entry which is preliminary data.</text>
</comment>
<dbReference type="PROSITE" id="PS00211">
    <property type="entry name" value="ABC_TRANSPORTER_1"/>
    <property type="match status" value="1"/>
</dbReference>
<sequence length="578" mass="66161">MLKILKYYKNYKLLLFVAVSSMMAFIISDMFWPMLSKMFIDDALGNNSTDDLKTVLIGIAIMTIVRVFSSYFKEFTYDYIATKIMGDIKNDLFKHIHKMDFKFFDKQNTGELMSRIGQDAENIWDMLGFALAVFVENIIYFSVASFILFSLNWKLALITLAGMPLIAYIAVKLRQKVSKVYDKISDHAAKLNTTAQENIAGVRLVKAFAREKYETLKFLEMNKKNYELNIERTKIFGSLFSVMEFLGNMTIVLLVVFGGAFVINEQISLGVLVAFTQYVWMLIWPMRMMGLLTNIISLGTTSAKKIDRIMSTKPEILNDKGEIIRQGKIIFHDVYLKYDENYILKKINLEINPGETVAIMGETGSGKSSLVNLLGRFYEVSKGNIMIDGNDIRSINLKNLRDNISYIFQDSFLFSETVEENIKMGNNDLTQKDLEEAAKISCVEEFVEKMNKKYNTLIGERGVGLSGGQKQRMTIARALAKKSKMIVLDDATSALDMDTEYELLKNIKEKNKNVTTFIIAHRISAVKNADKIIYLKDGEIFEMGTHDELVEKKGEYYNIYKDQFKDFENISFLANEVI</sequence>
<dbReference type="GO" id="GO:0016887">
    <property type="term" value="F:ATP hydrolysis activity"/>
    <property type="evidence" value="ECO:0007669"/>
    <property type="project" value="InterPro"/>
</dbReference>
<evidence type="ECO:0000256" key="7">
    <source>
        <dbReference type="ARBA" id="ARBA00022989"/>
    </source>
</evidence>
<gene>
    <name evidence="12" type="ORF">E4650_08325</name>
</gene>
<keyword evidence="5" id="KW-0547">Nucleotide-binding</keyword>
<keyword evidence="6 12" id="KW-0067">ATP-binding</keyword>
<dbReference type="Gene3D" id="1.20.1560.10">
    <property type="entry name" value="ABC transporter type 1, transmembrane domain"/>
    <property type="match status" value="1"/>
</dbReference>
<dbReference type="InterPro" id="IPR039421">
    <property type="entry name" value="Type_1_exporter"/>
</dbReference>
<evidence type="ECO:0000256" key="8">
    <source>
        <dbReference type="ARBA" id="ARBA00023136"/>
    </source>
</evidence>
<dbReference type="PROSITE" id="PS50929">
    <property type="entry name" value="ABC_TM1F"/>
    <property type="match status" value="1"/>
</dbReference>
<feature type="domain" description="ABC transmembrane type-1" evidence="11">
    <location>
        <begin position="16"/>
        <end position="298"/>
    </location>
</feature>
<feature type="transmembrane region" description="Helical" evidence="9">
    <location>
        <begin position="52"/>
        <end position="72"/>
    </location>
</feature>
<dbReference type="SUPFAM" id="SSF52540">
    <property type="entry name" value="P-loop containing nucleoside triphosphate hydrolases"/>
    <property type="match status" value="1"/>
</dbReference>
<dbReference type="Gene3D" id="3.40.50.300">
    <property type="entry name" value="P-loop containing nucleotide triphosphate hydrolases"/>
    <property type="match status" value="1"/>
</dbReference>
<evidence type="ECO:0000313" key="13">
    <source>
        <dbReference type="Proteomes" id="UP000297288"/>
    </source>
</evidence>
<dbReference type="PANTHER" id="PTHR43394">
    <property type="entry name" value="ATP-DEPENDENT PERMEASE MDL1, MITOCHONDRIAL"/>
    <property type="match status" value="1"/>
</dbReference>
<protein>
    <submittedName>
        <fullName evidence="12">ABC transporter ATP-binding protein</fullName>
    </submittedName>
</protein>
<dbReference type="CDD" id="cd18542">
    <property type="entry name" value="ABC_6TM_YknU_like"/>
    <property type="match status" value="1"/>
</dbReference>